<dbReference type="EMBL" id="BMHH01000020">
    <property type="protein sequence ID" value="GGB06386.1"/>
    <property type="molecule type" value="Genomic_DNA"/>
</dbReference>
<evidence type="ECO:0000313" key="1">
    <source>
        <dbReference type="EMBL" id="GGB06386.1"/>
    </source>
</evidence>
<dbReference type="InterPro" id="IPR007263">
    <property type="entry name" value="DCC1-like"/>
</dbReference>
<dbReference type="Pfam" id="PF04134">
    <property type="entry name" value="DCC1-like"/>
    <property type="match status" value="1"/>
</dbReference>
<comment type="caution">
    <text evidence="1">The sequence shown here is derived from an EMBL/GenBank/DDBJ whole genome shotgun (WGS) entry which is preliminary data.</text>
</comment>
<evidence type="ECO:0000313" key="2">
    <source>
        <dbReference type="Proteomes" id="UP000646478"/>
    </source>
</evidence>
<proteinExistence type="predicted"/>
<dbReference type="InterPro" id="IPR052927">
    <property type="entry name" value="DCC_oxidoreductase"/>
</dbReference>
<dbReference type="GO" id="GO:0015035">
    <property type="term" value="F:protein-disulfide reductase activity"/>
    <property type="evidence" value="ECO:0007669"/>
    <property type="project" value="InterPro"/>
</dbReference>
<dbReference type="PANTHER" id="PTHR33639:SF2">
    <property type="entry name" value="DUF393 DOMAIN-CONTAINING PROTEIN"/>
    <property type="match status" value="1"/>
</dbReference>
<reference evidence="1" key="1">
    <citation type="journal article" date="2014" name="Int. J. Syst. Evol. Microbiol.">
        <title>Complete genome sequence of Corynebacterium casei LMG S-19264T (=DSM 44701T), isolated from a smear-ripened cheese.</title>
        <authorList>
            <consortium name="US DOE Joint Genome Institute (JGI-PGF)"/>
            <person name="Walter F."/>
            <person name="Albersmeier A."/>
            <person name="Kalinowski J."/>
            <person name="Ruckert C."/>
        </authorList>
    </citation>
    <scope>NUCLEOTIDE SEQUENCE</scope>
    <source>
        <strain evidence="1">CGMCC 1.15082</strain>
    </source>
</reference>
<reference evidence="1" key="2">
    <citation type="submission" date="2020-09" db="EMBL/GenBank/DDBJ databases">
        <authorList>
            <person name="Sun Q."/>
            <person name="Zhou Y."/>
        </authorList>
    </citation>
    <scope>NUCLEOTIDE SEQUENCE</scope>
    <source>
        <strain evidence="1">CGMCC 1.15082</strain>
    </source>
</reference>
<dbReference type="PANTHER" id="PTHR33639">
    <property type="entry name" value="THIOL-DISULFIDE OXIDOREDUCTASE DCC"/>
    <property type="match status" value="1"/>
</dbReference>
<gene>
    <name evidence="1" type="ORF">GCM10011491_38110</name>
</gene>
<keyword evidence="2" id="KW-1185">Reference proteome</keyword>
<organism evidence="1 2">
    <name type="scientific">Brucella endophytica</name>
    <dbReference type="NCBI Taxonomy" id="1963359"/>
    <lineage>
        <taxon>Bacteria</taxon>
        <taxon>Pseudomonadati</taxon>
        <taxon>Pseudomonadota</taxon>
        <taxon>Alphaproteobacteria</taxon>
        <taxon>Hyphomicrobiales</taxon>
        <taxon>Brucellaceae</taxon>
        <taxon>Brucella/Ochrobactrum group</taxon>
        <taxon>Brucella</taxon>
    </lineage>
</organism>
<dbReference type="AlphaFoldDB" id="A0A916SL74"/>
<dbReference type="Proteomes" id="UP000646478">
    <property type="component" value="Unassembled WGS sequence"/>
</dbReference>
<protein>
    <submittedName>
        <fullName evidence="1">Thiol-disulfide oxidoreductase</fullName>
    </submittedName>
</protein>
<sequence>MVFDGFCAFCSAQVQFVLRIDCAGAIRFTTIQSPYGRLLAARFDIDPDDPSTFLFFDHGQALQASEAVIAMLGRLPPPLRWLRFIRVVPRPIRDAAYRWIARNRYRLFGRRAACMVPPPHVRARFVDAIPPGER</sequence>
<name>A0A916SL74_9HYPH</name>
<accession>A0A916SL74</accession>